<dbReference type="GO" id="GO:0016628">
    <property type="term" value="F:oxidoreductase activity, acting on the CH-CH group of donors, NAD or NADP as acceptor"/>
    <property type="evidence" value="ECO:0007669"/>
    <property type="project" value="InterPro"/>
</dbReference>
<dbReference type="EMBL" id="CWJL01000004">
    <property type="protein sequence ID" value="CRY65215.1"/>
    <property type="molecule type" value="Genomic_DNA"/>
</dbReference>
<dbReference type="EMBL" id="CQAZ01000007">
    <property type="protein sequence ID" value="CNH37343.1"/>
    <property type="molecule type" value="Genomic_DNA"/>
</dbReference>
<dbReference type="Pfam" id="PF16884">
    <property type="entry name" value="ADH_N_2"/>
    <property type="match status" value="1"/>
</dbReference>
<keyword evidence="5" id="KW-1185">Reference proteome</keyword>
<proteinExistence type="predicted"/>
<dbReference type="InterPro" id="IPR011032">
    <property type="entry name" value="GroES-like_sf"/>
</dbReference>
<sequence length="344" mass="37767">MPQDKIKNRRILLASRPHGTPTSENFMLDTQLIPQPGAGEVLLRTRYLSLDPYMRGRMSDVPSYADPIKIGDVMVGGTVSRVEVSKHPDFQVGDWVLAQSGWQDYALSDGSDIRNLGPQLTHPSRALGVLGMPGFTAYMGLLDIGQPKEGETLVVAAASGAVGSVVGQIGKLKGCKVVGIAGGAEKCRYVIEELGFDACIDHRATDFVQQLEKACSEGIDIYYENVGGAVFDAVLPLLNTHARIPVCGLIAHYNDTELPDGPDRLPLLQSIILRKRIRMQGFIIFDDYAHHYDDFLQQMTEWVEKGKIKFREDLVEGLENAPQAFIGLLEGKNFGKLVIRVSSE</sequence>
<dbReference type="SMART" id="SM00829">
    <property type="entry name" value="PKS_ER"/>
    <property type="match status" value="1"/>
</dbReference>
<organism evidence="3 6">
    <name type="scientific">Yersinia pekkanenii</name>
    <dbReference type="NCBI Taxonomy" id="1288385"/>
    <lineage>
        <taxon>Bacteria</taxon>
        <taxon>Pseudomonadati</taxon>
        <taxon>Pseudomonadota</taxon>
        <taxon>Gammaproteobacteria</taxon>
        <taxon>Enterobacterales</taxon>
        <taxon>Yersiniaceae</taxon>
        <taxon>Yersinia</taxon>
    </lineage>
</organism>
<dbReference type="Gene3D" id="3.40.50.720">
    <property type="entry name" value="NAD(P)-binding Rossmann-like Domain"/>
    <property type="match status" value="1"/>
</dbReference>
<dbReference type="EC" id="1.3.1.-" evidence="3 4"/>
<protein>
    <submittedName>
        <fullName evidence="3 4">Oxidoreductase</fullName>
        <ecNumber evidence="3 4">1.3.1.-</ecNumber>
    </submittedName>
</protein>
<reference evidence="6" key="1">
    <citation type="submission" date="2015-03" db="EMBL/GenBank/DDBJ databases">
        <authorList>
            <consortium name="Pathogen Informatics"/>
        </authorList>
    </citation>
    <scope>NUCLEOTIDE SEQUENCE [LARGE SCALE GENOMIC DNA]</scope>
    <source>
        <strain evidence="6">A125KOH2</strain>
    </source>
</reference>
<dbReference type="InterPro" id="IPR013149">
    <property type="entry name" value="ADH-like_C"/>
</dbReference>
<dbReference type="STRING" id="1288385.ERS137968_01217"/>
<accession>A0A0T9NZ91</accession>
<name>A0A0T9NZ91_9GAMM</name>
<evidence type="ECO:0000259" key="2">
    <source>
        <dbReference type="SMART" id="SM00829"/>
    </source>
</evidence>
<dbReference type="Pfam" id="PF00107">
    <property type="entry name" value="ADH_zinc_N"/>
    <property type="match status" value="1"/>
</dbReference>
<dbReference type="RefSeq" id="WP_049610896.1">
    <property type="nucleotide sequence ID" value="NZ_CAWMMU010000004.1"/>
</dbReference>
<dbReference type="SUPFAM" id="SSF50129">
    <property type="entry name" value="GroES-like"/>
    <property type="match status" value="1"/>
</dbReference>
<dbReference type="InterPro" id="IPR045010">
    <property type="entry name" value="MDR_fam"/>
</dbReference>
<dbReference type="Gene3D" id="3.90.180.10">
    <property type="entry name" value="Medium-chain alcohol dehydrogenases, catalytic domain"/>
    <property type="match status" value="1"/>
</dbReference>
<evidence type="ECO:0000313" key="6">
    <source>
        <dbReference type="Proteomes" id="UP000045840"/>
    </source>
</evidence>
<dbReference type="InterPro" id="IPR036291">
    <property type="entry name" value="NAD(P)-bd_dom_sf"/>
</dbReference>
<evidence type="ECO:0000256" key="1">
    <source>
        <dbReference type="ARBA" id="ARBA00023002"/>
    </source>
</evidence>
<evidence type="ECO:0000313" key="4">
    <source>
        <dbReference type="EMBL" id="CRY65215.1"/>
    </source>
</evidence>
<evidence type="ECO:0000313" key="3">
    <source>
        <dbReference type="EMBL" id="CNH37343.1"/>
    </source>
</evidence>
<dbReference type="AlphaFoldDB" id="A0A0T9NZ91"/>
<dbReference type="PANTHER" id="PTHR43205">
    <property type="entry name" value="PROSTAGLANDIN REDUCTASE"/>
    <property type="match status" value="1"/>
</dbReference>
<reference evidence="3" key="2">
    <citation type="submission" date="2015-03" db="EMBL/GenBank/DDBJ databases">
        <authorList>
            <person name="Murphy D."/>
        </authorList>
    </citation>
    <scope>NUCLEOTIDE SEQUENCE [LARGE SCALE GENOMIC DNA]</scope>
    <source>
        <strain evidence="3">A125KOH2</strain>
    </source>
</reference>
<dbReference type="PANTHER" id="PTHR43205:SF7">
    <property type="entry name" value="PROSTAGLANDIN REDUCTASE 1"/>
    <property type="match status" value="1"/>
</dbReference>
<dbReference type="FunFam" id="3.40.50.720:FF:000121">
    <property type="entry name" value="Prostaglandin reductase 2"/>
    <property type="match status" value="1"/>
</dbReference>
<dbReference type="SUPFAM" id="SSF51735">
    <property type="entry name" value="NAD(P)-binding Rossmann-fold domains"/>
    <property type="match status" value="1"/>
</dbReference>
<reference evidence="4 5" key="3">
    <citation type="submission" date="2015-03" db="EMBL/GenBank/DDBJ databases">
        <authorList>
            <consortium name="Pathogen Informatics"/>
            <person name="Murphy D."/>
        </authorList>
    </citation>
    <scope>NUCLEOTIDE SEQUENCE [LARGE SCALE GENOMIC DNA]</scope>
    <source>
        <strain evidence="5">type strain: CIP110230</strain>
        <strain evidence="4">Type strain: CIP110230</strain>
    </source>
</reference>
<dbReference type="OrthoDB" id="9805663at2"/>
<evidence type="ECO:0000313" key="5">
    <source>
        <dbReference type="Proteomes" id="UP000044625"/>
    </source>
</evidence>
<dbReference type="Proteomes" id="UP000044625">
    <property type="component" value="Unassembled WGS sequence"/>
</dbReference>
<dbReference type="InterPro" id="IPR020843">
    <property type="entry name" value="ER"/>
</dbReference>
<dbReference type="Proteomes" id="UP000045840">
    <property type="component" value="Unassembled WGS sequence"/>
</dbReference>
<dbReference type="CDD" id="cd05288">
    <property type="entry name" value="PGDH"/>
    <property type="match status" value="1"/>
</dbReference>
<keyword evidence="1 3" id="KW-0560">Oxidoreductase</keyword>
<feature type="domain" description="Enoyl reductase (ER)" evidence="2">
    <location>
        <begin position="22"/>
        <end position="339"/>
    </location>
</feature>
<dbReference type="InterPro" id="IPR041694">
    <property type="entry name" value="ADH_N_2"/>
</dbReference>
<gene>
    <name evidence="3" type="primary">curA</name>
    <name evidence="3" type="ORF">ERS008529_01070</name>
    <name evidence="4" type="ORF">ERS137968_01217</name>
</gene>